<dbReference type="InterPro" id="IPR017441">
    <property type="entry name" value="Protein_kinase_ATP_BS"/>
</dbReference>
<dbReference type="Gene3D" id="1.10.510.10">
    <property type="entry name" value="Transferase(Phosphotransferase) domain 1"/>
    <property type="match status" value="1"/>
</dbReference>
<dbReference type="InterPro" id="IPR011009">
    <property type="entry name" value="Kinase-like_dom_sf"/>
</dbReference>
<dbReference type="PANTHER" id="PTHR24363">
    <property type="entry name" value="SERINE/THREONINE PROTEIN KINASE"/>
    <property type="match status" value="1"/>
</dbReference>
<dbReference type="EMBL" id="JAYGHK010000061">
    <property type="protein sequence ID" value="MEA5609759.1"/>
    <property type="molecule type" value="Genomic_DNA"/>
</dbReference>
<name>A0ABU5UVD7_NODSP</name>
<accession>A0ABU5UVD7</accession>
<dbReference type="Gene3D" id="1.10.10.1770">
    <property type="entry name" value="Gun4-like"/>
    <property type="match status" value="1"/>
</dbReference>
<evidence type="ECO:0000256" key="2">
    <source>
        <dbReference type="ARBA" id="ARBA00022527"/>
    </source>
</evidence>
<evidence type="ECO:0000259" key="10">
    <source>
        <dbReference type="PROSITE" id="PS50011"/>
    </source>
</evidence>
<proteinExistence type="predicted"/>
<dbReference type="RefSeq" id="WP_323209277.1">
    <property type="nucleotide sequence ID" value="NZ_JAYGHK010000061.1"/>
</dbReference>
<keyword evidence="12" id="KW-1185">Reference proteome</keyword>
<feature type="domain" description="Protein kinase" evidence="10">
    <location>
        <begin position="33"/>
        <end position="290"/>
    </location>
</feature>
<dbReference type="CDD" id="cd14014">
    <property type="entry name" value="STKc_PknB_like"/>
    <property type="match status" value="1"/>
</dbReference>
<evidence type="ECO:0000256" key="1">
    <source>
        <dbReference type="ARBA" id="ARBA00012513"/>
    </source>
</evidence>
<keyword evidence="3" id="KW-0808">Transferase</keyword>
<evidence type="ECO:0000256" key="8">
    <source>
        <dbReference type="ARBA" id="ARBA00048679"/>
    </source>
</evidence>
<dbReference type="SUPFAM" id="SSF56112">
    <property type="entry name" value="Protein kinase-like (PK-like)"/>
    <property type="match status" value="1"/>
</dbReference>
<dbReference type="NCBIfam" id="NF045510">
    <property type="entry name" value="4Cys_prefix_kin"/>
    <property type="match status" value="1"/>
</dbReference>
<protein>
    <recommendedName>
        <fullName evidence="1">non-specific serine/threonine protein kinase</fullName>
        <ecNumber evidence="1">2.7.11.1</ecNumber>
    </recommendedName>
</protein>
<evidence type="ECO:0000256" key="5">
    <source>
        <dbReference type="ARBA" id="ARBA00022777"/>
    </source>
</evidence>
<dbReference type="Pfam" id="PF00069">
    <property type="entry name" value="Pkinase"/>
    <property type="match status" value="1"/>
</dbReference>
<comment type="catalytic activity">
    <reaction evidence="8">
        <text>L-seryl-[protein] + ATP = O-phospho-L-seryl-[protein] + ADP + H(+)</text>
        <dbReference type="Rhea" id="RHEA:17989"/>
        <dbReference type="Rhea" id="RHEA-COMP:9863"/>
        <dbReference type="Rhea" id="RHEA-COMP:11604"/>
        <dbReference type="ChEBI" id="CHEBI:15378"/>
        <dbReference type="ChEBI" id="CHEBI:29999"/>
        <dbReference type="ChEBI" id="CHEBI:30616"/>
        <dbReference type="ChEBI" id="CHEBI:83421"/>
        <dbReference type="ChEBI" id="CHEBI:456216"/>
        <dbReference type="EC" id="2.7.11.1"/>
    </reaction>
</comment>
<keyword evidence="2" id="KW-0723">Serine/threonine-protein kinase</keyword>
<dbReference type="Pfam" id="PF05419">
    <property type="entry name" value="GUN4"/>
    <property type="match status" value="1"/>
</dbReference>
<evidence type="ECO:0000313" key="11">
    <source>
        <dbReference type="EMBL" id="MEA5609759.1"/>
    </source>
</evidence>
<evidence type="ECO:0000256" key="4">
    <source>
        <dbReference type="ARBA" id="ARBA00022741"/>
    </source>
</evidence>
<keyword evidence="6 9" id="KW-0067">ATP-binding</keyword>
<keyword evidence="4 9" id="KW-0547">Nucleotide-binding</keyword>
<evidence type="ECO:0000256" key="6">
    <source>
        <dbReference type="ARBA" id="ARBA00022840"/>
    </source>
</evidence>
<dbReference type="PANTHER" id="PTHR24363:SF0">
    <property type="entry name" value="SERINE_THREONINE KINASE LIKE DOMAIN CONTAINING 1"/>
    <property type="match status" value="1"/>
</dbReference>
<evidence type="ECO:0000256" key="7">
    <source>
        <dbReference type="ARBA" id="ARBA00047899"/>
    </source>
</evidence>
<dbReference type="SMART" id="SM00220">
    <property type="entry name" value="S_TKc"/>
    <property type="match status" value="1"/>
</dbReference>
<reference evidence="11 12" key="1">
    <citation type="submission" date="2023-12" db="EMBL/GenBank/DDBJ databases">
        <title>Baltic Sea Cyanobacteria.</title>
        <authorList>
            <person name="Delbaje E."/>
            <person name="Fewer D.P."/>
            <person name="Shishido T.K."/>
        </authorList>
    </citation>
    <scope>NUCLEOTIDE SEQUENCE [LARGE SCALE GENOMIC DNA]</scope>
    <source>
        <strain evidence="11 12">UHCC 0060</strain>
    </source>
</reference>
<dbReference type="CDD" id="cd16383">
    <property type="entry name" value="GUN4"/>
    <property type="match status" value="1"/>
</dbReference>
<sequence>MRQCLNPECLHPNPDNFQFCQKCGSKLLLRERYAPQSILGQGGFGRTFLAIDEDKPSKPFCVIKQFLPQAQGTDSIEKASQLFSQEAERLEELGKHPQIPELMAYFTADNRQYLVQEFVKGETLQAELDRNGVFSEKQIRELLIELLQILQFVHSQQVIHRDIKPENIIRRSADNKLFLVDFGAAKVVEQKQRTATGTIIGSAEYCAPEQLHGKPKYISDLYSLGVTCLHLLTQISPFDLYDVMEGEWVWRDYLTGNIVSDELGKILEKLANPIPKQRYQSVEEVVNALKIKTPPPNPLSASEEGGLISSVGMDYSKLRDLLAAWKWKEADEETRRVMLTVVNRENEGWLNTESIDNFPCEELRTIDQLWVNYSNGRFGFSVQKRIYQSLGGTRNYDEKIWKAFGDKVGWRKRGKWFYYKDISFDMTAPEAHLPWLWGGWNVVSCVASRLVNCNI</sequence>
<dbReference type="Gene3D" id="3.30.200.20">
    <property type="entry name" value="Phosphorylase Kinase, domain 1"/>
    <property type="match status" value="1"/>
</dbReference>
<dbReference type="SUPFAM" id="SSF140869">
    <property type="entry name" value="GUN4-like"/>
    <property type="match status" value="1"/>
</dbReference>
<organism evidence="11 12">
    <name type="scientific">Nodularia spumigena UHCC 0060</name>
    <dbReference type="NCBI Taxonomy" id="3110300"/>
    <lineage>
        <taxon>Bacteria</taxon>
        <taxon>Bacillati</taxon>
        <taxon>Cyanobacteriota</taxon>
        <taxon>Cyanophyceae</taxon>
        <taxon>Nostocales</taxon>
        <taxon>Nodulariaceae</taxon>
        <taxon>Nodularia</taxon>
    </lineage>
</organism>
<dbReference type="InterPro" id="IPR000719">
    <property type="entry name" value="Prot_kinase_dom"/>
</dbReference>
<gene>
    <name evidence="11" type="ORF">VB695_17095</name>
</gene>
<keyword evidence="5" id="KW-0418">Kinase</keyword>
<dbReference type="Gene3D" id="1.25.40.620">
    <property type="match status" value="1"/>
</dbReference>
<evidence type="ECO:0000313" key="12">
    <source>
        <dbReference type="Proteomes" id="UP001303285"/>
    </source>
</evidence>
<dbReference type="PROSITE" id="PS00107">
    <property type="entry name" value="PROTEIN_KINASE_ATP"/>
    <property type="match status" value="1"/>
</dbReference>
<comment type="catalytic activity">
    <reaction evidence="7">
        <text>L-threonyl-[protein] + ATP = O-phospho-L-threonyl-[protein] + ADP + H(+)</text>
        <dbReference type="Rhea" id="RHEA:46608"/>
        <dbReference type="Rhea" id="RHEA-COMP:11060"/>
        <dbReference type="Rhea" id="RHEA-COMP:11605"/>
        <dbReference type="ChEBI" id="CHEBI:15378"/>
        <dbReference type="ChEBI" id="CHEBI:30013"/>
        <dbReference type="ChEBI" id="CHEBI:30616"/>
        <dbReference type="ChEBI" id="CHEBI:61977"/>
        <dbReference type="ChEBI" id="CHEBI:456216"/>
        <dbReference type="EC" id="2.7.11.1"/>
    </reaction>
</comment>
<feature type="binding site" evidence="9">
    <location>
        <position position="64"/>
    </location>
    <ligand>
        <name>ATP</name>
        <dbReference type="ChEBI" id="CHEBI:30616"/>
    </ligand>
</feature>
<dbReference type="PROSITE" id="PS50011">
    <property type="entry name" value="PROTEIN_KINASE_DOM"/>
    <property type="match status" value="1"/>
</dbReference>
<dbReference type="EC" id="2.7.11.1" evidence="1"/>
<dbReference type="Proteomes" id="UP001303285">
    <property type="component" value="Unassembled WGS sequence"/>
</dbReference>
<dbReference type="InterPro" id="IPR008629">
    <property type="entry name" value="GUN4-like"/>
</dbReference>
<dbReference type="InterPro" id="IPR037215">
    <property type="entry name" value="GUN4-like_sf"/>
</dbReference>
<comment type="caution">
    <text evidence="11">The sequence shown here is derived from an EMBL/GenBank/DDBJ whole genome shotgun (WGS) entry which is preliminary data.</text>
</comment>
<evidence type="ECO:0000256" key="3">
    <source>
        <dbReference type="ARBA" id="ARBA00022679"/>
    </source>
</evidence>
<evidence type="ECO:0000256" key="9">
    <source>
        <dbReference type="PROSITE-ProRule" id="PRU10141"/>
    </source>
</evidence>